<evidence type="ECO:0000256" key="9">
    <source>
        <dbReference type="ARBA" id="ARBA00023268"/>
    </source>
</evidence>
<dbReference type="NCBIfam" id="TIGR00747">
    <property type="entry name" value="fabH"/>
    <property type="match status" value="1"/>
</dbReference>
<comment type="caution">
    <text evidence="13">The sequence shown here is derived from an EMBL/GenBank/DDBJ whole genome shotgun (WGS) entry which is preliminary data.</text>
</comment>
<comment type="pathway">
    <text evidence="1">Lipid metabolism.</text>
</comment>
<keyword evidence="5" id="KW-0808">Transferase</keyword>
<dbReference type="InterPro" id="IPR013751">
    <property type="entry name" value="ACP_syn_III_N"/>
</dbReference>
<accession>A0ABR6W3B9</accession>
<sequence>MMNSRIAGVGHYLPDRIVPNEEIAPGMDVSSAWIEERTGIRERRFAKAGEETPTTMGAIAARIAIERAGITPNEIDFIVFATMSADYLVPGCGVLLQRELEITQTEIGALDIRNQCSGFLYALSVADKFIKTGTYRNILVVGAERQSCNLDFSARGRDVAMLFADGAGAVVLQPASQPDQGILSTHLHADGTHAEELSIINPGSHGKYHFKKYKPQYLNAENDFVHKNDGPFEPGYLYTGVFKGFLVIKKAFEKFPAVIREAACANRLTTDSIDLFVLHQANLRILEYVQRTMNIPDEKLWNNIQHYGNTTSASVPIALSELWEAGKIQEGQLLCLAAFGSGFTWASALIRW</sequence>
<proteinExistence type="inferred from homology"/>
<dbReference type="EMBL" id="VFIA01000007">
    <property type="protein sequence ID" value="MBC3791043.1"/>
    <property type="molecule type" value="Genomic_DNA"/>
</dbReference>
<keyword evidence="8" id="KW-0275">Fatty acid biosynthesis</keyword>
<protein>
    <submittedName>
        <fullName evidence="13">3-oxoacyl-[acyl-carrier-protein] synthase-3</fullName>
    </submittedName>
</protein>
<dbReference type="CDD" id="cd00830">
    <property type="entry name" value="KAS_III"/>
    <property type="match status" value="1"/>
</dbReference>
<evidence type="ECO:0000313" key="14">
    <source>
        <dbReference type="Proteomes" id="UP000700732"/>
    </source>
</evidence>
<keyword evidence="14" id="KW-1185">Reference proteome</keyword>
<keyword evidence="6" id="KW-0276">Fatty acid metabolism</keyword>
<gene>
    <name evidence="13" type="ORF">FH603_1541</name>
</gene>
<dbReference type="Proteomes" id="UP000700732">
    <property type="component" value="Unassembled WGS sequence"/>
</dbReference>
<feature type="domain" description="Beta-ketoacyl-[acyl-carrier-protein] synthase III C-terminal" evidence="11">
    <location>
        <begin position="266"/>
        <end position="352"/>
    </location>
</feature>
<evidence type="ECO:0000256" key="1">
    <source>
        <dbReference type="ARBA" id="ARBA00005189"/>
    </source>
</evidence>
<evidence type="ECO:0000259" key="12">
    <source>
        <dbReference type="Pfam" id="PF08545"/>
    </source>
</evidence>
<dbReference type="Pfam" id="PF08545">
    <property type="entry name" value="ACP_syn_III"/>
    <property type="match status" value="1"/>
</dbReference>
<keyword evidence="3" id="KW-0963">Cytoplasm</keyword>
<evidence type="ECO:0000259" key="11">
    <source>
        <dbReference type="Pfam" id="PF08541"/>
    </source>
</evidence>
<evidence type="ECO:0000256" key="6">
    <source>
        <dbReference type="ARBA" id="ARBA00022832"/>
    </source>
</evidence>
<dbReference type="SUPFAM" id="SSF53901">
    <property type="entry name" value="Thiolase-like"/>
    <property type="match status" value="1"/>
</dbReference>
<dbReference type="NCBIfam" id="NF006829">
    <property type="entry name" value="PRK09352.1"/>
    <property type="match status" value="1"/>
</dbReference>
<dbReference type="PANTHER" id="PTHR34069">
    <property type="entry name" value="3-OXOACYL-[ACYL-CARRIER-PROTEIN] SYNTHASE 3"/>
    <property type="match status" value="1"/>
</dbReference>
<keyword evidence="9" id="KW-0511">Multifunctional enzyme</keyword>
<evidence type="ECO:0000256" key="7">
    <source>
        <dbReference type="ARBA" id="ARBA00023098"/>
    </source>
</evidence>
<dbReference type="InterPro" id="IPR016039">
    <property type="entry name" value="Thiolase-like"/>
</dbReference>
<dbReference type="RefSeq" id="WP_186736850.1">
    <property type="nucleotide sequence ID" value="NZ_VFIA01000007.1"/>
</dbReference>
<evidence type="ECO:0000256" key="2">
    <source>
        <dbReference type="ARBA" id="ARBA00008642"/>
    </source>
</evidence>
<organism evidence="13 14">
    <name type="scientific">Spirosoma utsteinense</name>
    <dbReference type="NCBI Taxonomy" id="2585773"/>
    <lineage>
        <taxon>Bacteria</taxon>
        <taxon>Pseudomonadati</taxon>
        <taxon>Bacteroidota</taxon>
        <taxon>Cytophagia</taxon>
        <taxon>Cytophagales</taxon>
        <taxon>Cytophagaceae</taxon>
        <taxon>Spirosoma</taxon>
    </lineage>
</organism>
<dbReference type="PANTHER" id="PTHR34069:SF2">
    <property type="entry name" value="BETA-KETOACYL-[ACYL-CARRIER-PROTEIN] SYNTHASE III"/>
    <property type="match status" value="1"/>
</dbReference>
<evidence type="ECO:0000256" key="4">
    <source>
        <dbReference type="ARBA" id="ARBA00022516"/>
    </source>
</evidence>
<keyword evidence="4" id="KW-0444">Lipid biosynthesis</keyword>
<evidence type="ECO:0000256" key="10">
    <source>
        <dbReference type="ARBA" id="ARBA00023315"/>
    </source>
</evidence>
<dbReference type="InterPro" id="IPR013747">
    <property type="entry name" value="ACP_syn_III_C"/>
</dbReference>
<dbReference type="Pfam" id="PF08541">
    <property type="entry name" value="ACP_syn_III_C"/>
    <property type="match status" value="1"/>
</dbReference>
<evidence type="ECO:0000256" key="5">
    <source>
        <dbReference type="ARBA" id="ARBA00022679"/>
    </source>
</evidence>
<comment type="similarity">
    <text evidence="2">Belongs to the thiolase-like superfamily. FabH family.</text>
</comment>
<evidence type="ECO:0000313" key="13">
    <source>
        <dbReference type="EMBL" id="MBC3791043.1"/>
    </source>
</evidence>
<dbReference type="InterPro" id="IPR004655">
    <property type="entry name" value="FabH"/>
</dbReference>
<reference evidence="13 14" key="1">
    <citation type="submission" date="2019-06" db="EMBL/GenBank/DDBJ databases">
        <title>Spirosoma utsteinense sp. nov. isolated from Antarctic ice-free soils.</title>
        <authorList>
            <person name="Tahon G."/>
        </authorList>
    </citation>
    <scope>NUCLEOTIDE SEQUENCE [LARGE SCALE GENOMIC DNA]</scope>
    <source>
        <strain evidence="13 14">LMG 31447</strain>
    </source>
</reference>
<keyword evidence="7" id="KW-0443">Lipid metabolism</keyword>
<evidence type="ECO:0000256" key="8">
    <source>
        <dbReference type="ARBA" id="ARBA00023160"/>
    </source>
</evidence>
<keyword evidence="10" id="KW-0012">Acyltransferase</keyword>
<name>A0ABR6W3B9_9BACT</name>
<feature type="domain" description="Beta-ketoacyl-[acyl-carrier-protein] synthase III N-terminal" evidence="12">
    <location>
        <begin position="110"/>
        <end position="191"/>
    </location>
</feature>
<dbReference type="Gene3D" id="3.40.47.10">
    <property type="match status" value="1"/>
</dbReference>
<evidence type="ECO:0000256" key="3">
    <source>
        <dbReference type="ARBA" id="ARBA00022490"/>
    </source>
</evidence>